<comment type="caution">
    <text evidence="2">The sequence shown here is derived from an EMBL/GenBank/DDBJ whole genome shotgun (WGS) entry which is preliminary data.</text>
</comment>
<dbReference type="AlphaFoldDB" id="A0A0D1L8R3"/>
<proteinExistence type="predicted"/>
<dbReference type="GO" id="GO:0036088">
    <property type="term" value="P:D-serine catabolic process"/>
    <property type="evidence" value="ECO:0007669"/>
    <property type="project" value="TreeGrafter"/>
</dbReference>
<dbReference type="Proteomes" id="UP000032221">
    <property type="component" value="Unassembled WGS sequence"/>
</dbReference>
<dbReference type="OrthoDB" id="2445260at2"/>
<keyword evidence="3" id="KW-1185">Reference proteome</keyword>
<dbReference type="SUPFAM" id="SSF51419">
    <property type="entry name" value="PLP-binding barrel"/>
    <property type="match status" value="1"/>
</dbReference>
<protein>
    <submittedName>
        <fullName evidence="2">Alanine racemase</fullName>
    </submittedName>
</protein>
<dbReference type="InterPro" id="IPR029066">
    <property type="entry name" value="PLP-binding_barrel"/>
</dbReference>
<dbReference type="PANTHER" id="PTHR28004:SF2">
    <property type="entry name" value="D-SERINE DEHYDRATASE"/>
    <property type="match status" value="1"/>
</dbReference>
<accession>A0A0D1L8R3</accession>
<dbReference type="GO" id="GO:0008721">
    <property type="term" value="F:D-serine ammonia-lyase activity"/>
    <property type="evidence" value="ECO:0007669"/>
    <property type="project" value="TreeGrafter"/>
</dbReference>
<evidence type="ECO:0000313" key="3">
    <source>
        <dbReference type="Proteomes" id="UP000032221"/>
    </source>
</evidence>
<dbReference type="Gene3D" id="3.20.20.10">
    <property type="entry name" value="Alanine racemase"/>
    <property type="match status" value="1"/>
</dbReference>
<dbReference type="STRING" id="280871.TL10_23030"/>
<dbReference type="PATRIC" id="fig|280871.6.peg.4767"/>
<name>A0A0D1L8R3_9MYCO</name>
<dbReference type="PANTHER" id="PTHR28004">
    <property type="entry name" value="ZGC:162816-RELATED"/>
    <property type="match status" value="1"/>
</dbReference>
<dbReference type="EMBL" id="JXST01000039">
    <property type="protein sequence ID" value="KIU14637.1"/>
    <property type="molecule type" value="Genomic_DNA"/>
</dbReference>
<sequence length="422" mass="44452">MVTSLPVDLSKPPSVEGSWARSDTYWPALTAATAHLDPPLAAIDLGALHHNVHDLRRRAAGTPIRVASKSVRSRAILDAVTALDGYAGVLAFTLPEALWLAQGDEKHPPHDDVVVGYPTADRAAIARLASSPELAARVTLMVDDPAQLDLIDDVAAPAARPALRVCLDLDASWQAPALGHLGVRRSPVHTAAQARTLAAAIAARPGFSLVGLMSYEAQIAGVGDDVRGQAARSQLVRWMQRRSKDELLERRGLAVAAVRQVTDLEFVNGGGTGSIEFTASDPAVTEIAAGSGLFGPHLFDTYRGFTPAPAAAFALSVVRKPTPQIATVLGGGWIASGPPARDRVPLPVWPPGLSLLPAEMAGEVQTPVTGKAAAALKVGDRVWFRHCKAGELSEHVDRFLLVDNGETVGAALTYRGEGQTFL</sequence>
<evidence type="ECO:0000313" key="2">
    <source>
        <dbReference type="EMBL" id="KIU14637.1"/>
    </source>
</evidence>
<reference evidence="2 3" key="1">
    <citation type="submission" date="2015-01" db="EMBL/GenBank/DDBJ databases">
        <title>Genome sequence of Mycobacterium llatzerense and Mycobacterium immunogenum recovered from brain abscess.</title>
        <authorList>
            <person name="Greninger A.L."/>
            <person name="Langelier C."/>
            <person name="Cunningham G."/>
            <person name="Chiu C.Y."/>
            <person name="Miller S."/>
        </authorList>
    </citation>
    <scope>NUCLEOTIDE SEQUENCE [LARGE SCALE GENOMIC DNA]</scope>
    <source>
        <strain evidence="2 3">CLUC14</strain>
    </source>
</reference>
<dbReference type="InterPro" id="IPR051466">
    <property type="entry name" value="D-amino_acid_metab_enzyme"/>
</dbReference>
<dbReference type="InterPro" id="IPR001608">
    <property type="entry name" value="Ala_racemase_N"/>
</dbReference>
<dbReference type="Pfam" id="PF01168">
    <property type="entry name" value="Ala_racemase_N"/>
    <property type="match status" value="1"/>
</dbReference>
<feature type="domain" description="Alanine racemase N-terminal" evidence="1">
    <location>
        <begin position="43"/>
        <end position="240"/>
    </location>
</feature>
<gene>
    <name evidence="2" type="ORF">TL10_23030</name>
</gene>
<organism evidence="2 3">
    <name type="scientific">Mycolicibacterium llatzerense</name>
    <dbReference type="NCBI Taxonomy" id="280871"/>
    <lineage>
        <taxon>Bacteria</taxon>
        <taxon>Bacillati</taxon>
        <taxon>Actinomycetota</taxon>
        <taxon>Actinomycetes</taxon>
        <taxon>Mycobacteriales</taxon>
        <taxon>Mycobacteriaceae</taxon>
        <taxon>Mycolicibacterium</taxon>
    </lineage>
</organism>
<dbReference type="RefSeq" id="WP_043987508.1">
    <property type="nucleotide sequence ID" value="NZ_JXST01000039.1"/>
</dbReference>
<evidence type="ECO:0000259" key="1">
    <source>
        <dbReference type="Pfam" id="PF01168"/>
    </source>
</evidence>